<comment type="similarity">
    <text evidence="1">Belongs to the universal stress protein A family.</text>
</comment>
<protein>
    <submittedName>
        <fullName evidence="3">UspA domain protein</fullName>
    </submittedName>
</protein>
<organism evidence="3">
    <name type="scientific">mine drainage metagenome</name>
    <dbReference type="NCBI Taxonomy" id="410659"/>
    <lineage>
        <taxon>unclassified sequences</taxon>
        <taxon>metagenomes</taxon>
        <taxon>ecological metagenomes</taxon>
    </lineage>
</organism>
<gene>
    <name evidence="3" type="ORF">B1B_03804</name>
</gene>
<dbReference type="Pfam" id="PF00582">
    <property type="entry name" value="Usp"/>
    <property type="match status" value="1"/>
</dbReference>
<comment type="caution">
    <text evidence="3">The sequence shown here is derived from an EMBL/GenBank/DDBJ whole genome shotgun (WGS) entry which is preliminary data.</text>
</comment>
<dbReference type="Gene3D" id="3.40.50.12370">
    <property type="match status" value="1"/>
</dbReference>
<dbReference type="CDD" id="cd00293">
    <property type="entry name" value="USP-like"/>
    <property type="match status" value="1"/>
</dbReference>
<dbReference type="PANTHER" id="PTHR46268">
    <property type="entry name" value="STRESS RESPONSE PROTEIN NHAX"/>
    <property type="match status" value="1"/>
</dbReference>
<evidence type="ECO:0000313" key="3">
    <source>
        <dbReference type="EMBL" id="EQD72361.1"/>
    </source>
</evidence>
<accession>T1BH98</accession>
<name>T1BH98_9ZZZZ</name>
<dbReference type="PANTHER" id="PTHR46268:SF6">
    <property type="entry name" value="UNIVERSAL STRESS PROTEIN UP12"/>
    <property type="match status" value="1"/>
</dbReference>
<proteinExistence type="inferred from homology"/>
<reference evidence="3" key="2">
    <citation type="journal article" date="2014" name="ISME J.">
        <title>Microbial stratification in low pH oxic and suboxic macroscopic growths along an acid mine drainage.</title>
        <authorList>
            <person name="Mendez-Garcia C."/>
            <person name="Mesa V."/>
            <person name="Sprenger R.R."/>
            <person name="Richter M."/>
            <person name="Diez M.S."/>
            <person name="Solano J."/>
            <person name="Bargiela R."/>
            <person name="Golyshina O.V."/>
            <person name="Manteca A."/>
            <person name="Ramos J.L."/>
            <person name="Gallego J.R."/>
            <person name="Llorente I."/>
            <person name="Martins Dos Santos V.A."/>
            <person name="Jensen O.N."/>
            <person name="Pelaez A.I."/>
            <person name="Sanchez J."/>
            <person name="Ferrer M."/>
        </authorList>
    </citation>
    <scope>NUCLEOTIDE SEQUENCE</scope>
</reference>
<dbReference type="SUPFAM" id="SSF52402">
    <property type="entry name" value="Adenine nucleotide alpha hydrolases-like"/>
    <property type="match status" value="1"/>
</dbReference>
<evidence type="ECO:0000259" key="2">
    <source>
        <dbReference type="Pfam" id="PF00582"/>
    </source>
</evidence>
<dbReference type="PRINTS" id="PR01438">
    <property type="entry name" value="UNVRSLSTRESS"/>
</dbReference>
<feature type="domain" description="UspA" evidence="2">
    <location>
        <begin position="22"/>
        <end position="157"/>
    </location>
</feature>
<dbReference type="InterPro" id="IPR006016">
    <property type="entry name" value="UspA"/>
</dbReference>
<dbReference type="InterPro" id="IPR006015">
    <property type="entry name" value="Universal_stress_UspA"/>
</dbReference>
<dbReference type="AlphaFoldDB" id="T1BH98"/>
<sequence>MSETKTVAQAAPGPDSAAKPIRDIVVGYDGSDASARACSIAVRIAGLLGARIHLVHAGELRPEIVEPRTEEEIASVHHSVAAAMELVRSYSERVGVPLRVISREGSPATAILAVQEETGADLILVGTRGLHAAPRLFLGSVSADVLARSRVPVTIVP</sequence>
<evidence type="ECO:0000256" key="1">
    <source>
        <dbReference type="ARBA" id="ARBA00008791"/>
    </source>
</evidence>
<dbReference type="EMBL" id="AUZY01002359">
    <property type="protein sequence ID" value="EQD72361.1"/>
    <property type="molecule type" value="Genomic_DNA"/>
</dbReference>
<reference evidence="3" key="1">
    <citation type="submission" date="2013-08" db="EMBL/GenBank/DDBJ databases">
        <authorList>
            <person name="Mendez C."/>
            <person name="Richter M."/>
            <person name="Ferrer M."/>
            <person name="Sanchez J."/>
        </authorList>
    </citation>
    <scope>NUCLEOTIDE SEQUENCE</scope>
</reference>